<dbReference type="OrthoDB" id="2397721at2759"/>
<evidence type="ECO:0000313" key="3">
    <source>
        <dbReference type="Proteomes" id="UP000807716"/>
    </source>
</evidence>
<evidence type="ECO:0000256" key="1">
    <source>
        <dbReference type="SAM" id="MobiDB-lite"/>
    </source>
</evidence>
<gene>
    <name evidence="2" type="ORF">DFQ27_002564</name>
</gene>
<comment type="caution">
    <text evidence="2">The sequence shown here is derived from an EMBL/GenBank/DDBJ whole genome shotgun (WGS) entry which is preliminary data.</text>
</comment>
<evidence type="ECO:0000313" key="2">
    <source>
        <dbReference type="EMBL" id="KAG0262064.1"/>
    </source>
</evidence>
<sequence length="452" mass="51156">MGKIVIPEDHPYRAYIEQQGIDNLSPISFFQFHHFGASQKDYAGQEYKKLVALIMQHHATKGHKLLWGYNAQKQRIAQYWRETLEQEKQLDHASSVKDQGRIQSLAAVNAVTGDTLQALGVAEASSTTDTTRPTETRKKLPTKKRKSEDTCLDMGEHQYDVEEFESMIGQLDRRRFWRLACSGRYVEDVLIKAARECKVQQLGLYCQKSEPLKANQSESFWRYDVFGMINSLLRDVPDLAVVHGEVTSDDTAIRRNRDRALPTDGALERRKIGYRCDGIVQVQGHRPVNIGVLEAAKVFDNTGSKFLMDTRKVTRELHDMLRNRLQALLVQTKARELLLVGYVVSGPTLMTLFASCPGGYIARIRPHHTEFKIADSVCHFNLNLRILKHLLVTKLILSNSKAIIQEAPTIWDDDSEASTTDNSSSSESVQEVQLPPLQSTPVKKRGARIIAD</sequence>
<name>A0A9P6U6V0_9FUNG</name>
<accession>A0A9P6U6V0</accession>
<reference evidence="2" key="1">
    <citation type="journal article" date="2020" name="Fungal Divers.">
        <title>Resolving the Mortierellaceae phylogeny through synthesis of multi-gene phylogenetics and phylogenomics.</title>
        <authorList>
            <person name="Vandepol N."/>
            <person name="Liber J."/>
            <person name="Desiro A."/>
            <person name="Na H."/>
            <person name="Kennedy M."/>
            <person name="Barry K."/>
            <person name="Grigoriev I.V."/>
            <person name="Miller A.N."/>
            <person name="O'Donnell K."/>
            <person name="Stajich J.E."/>
            <person name="Bonito G."/>
        </authorList>
    </citation>
    <scope>NUCLEOTIDE SEQUENCE</scope>
    <source>
        <strain evidence="2">BC1065</strain>
    </source>
</reference>
<feature type="region of interest" description="Disordered" evidence="1">
    <location>
        <begin position="123"/>
        <end position="149"/>
    </location>
</feature>
<proteinExistence type="predicted"/>
<dbReference type="Proteomes" id="UP000807716">
    <property type="component" value="Unassembled WGS sequence"/>
</dbReference>
<feature type="compositionally biased region" description="Low complexity" evidence="1">
    <location>
        <begin position="417"/>
        <end position="428"/>
    </location>
</feature>
<feature type="compositionally biased region" description="Basic residues" evidence="1">
    <location>
        <begin position="442"/>
        <end position="452"/>
    </location>
</feature>
<dbReference type="AlphaFoldDB" id="A0A9P6U6V0"/>
<feature type="region of interest" description="Disordered" evidence="1">
    <location>
        <begin position="414"/>
        <end position="452"/>
    </location>
</feature>
<keyword evidence="3" id="KW-1185">Reference proteome</keyword>
<protein>
    <submittedName>
        <fullName evidence="2">Uncharacterized protein</fullName>
    </submittedName>
</protein>
<dbReference type="EMBL" id="JAAAJB010000198">
    <property type="protein sequence ID" value="KAG0262064.1"/>
    <property type="molecule type" value="Genomic_DNA"/>
</dbReference>
<organism evidence="2 3">
    <name type="scientific">Actinomortierella ambigua</name>
    <dbReference type="NCBI Taxonomy" id="1343610"/>
    <lineage>
        <taxon>Eukaryota</taxon>
        <taxon>Fungi</taxon>
        <taxon>Fungi incertae sedis</taxon>
        <taxon>Mucoromycota</taxon>
        <taxon>Mortierellomycotina</taxon>
        <taxon>Mortierellomycetes</taxon>
        <taxon>Mortierellales</taxon>
        <taxon>Mortierellaceae</taxon>
        <taxon>Actinomortierella</taxon>
    </lineage>
</organism>